<dbReference type="RefSeq" id="WP_267280687.1">
    <property type="nucleotide sequence ID" value="NZ_JAOVZV010000005.1"/>
</dbReference>
<proteinExistence type="predicted"/>
<protein>
    <recommendedName>
        <fullName evidence="3">Lipoprotein</fullName>
    </recommendedName>
</protein>
<organism evidence="1 2">
    <name type="scientific">Chryseobacterium luquanense</name>
    <dbReference type="NCBI Taxonomy" id="2983766"/>
    <lineage>
        <taxon>Bacteria</taxon>
        <taxon>Pseudomonadati</taxon>
        <taxon>Bacteroidota</taxon>
        <taxon>Flavobacteriia</taxon>
        <taxon>Flavobacteriales</taxon>
        <taxon>Weeksellaceae</taxon>
        <taxon>Chryseobacterium group</taxon>
        <taxon>Chryseobacterium</taxon>
    </lineage>
</organism>
<sequence length="176" mass="20731">MNKLRTPFFLLLFFLTISCKSQNYKETKNIIINSVESYIKYKNENATIDNKKNIIIIGANSANDKDKNISVSFYFINPNLLVNFNYSKVYSMNKYKIAIDKSLNKSDILEYAFKDFEIPYENFNLAKLPYSYNHDYWNLIIDSNSEIIEILPEEKSKEIKNILEKKGVKISKNYIE</sequence>
<evidence type="ECO:0008006" key="3">
    <source>
        <dbReference type="Google" id="ProtNLM"/>
    </source>
</evidence>
<dbReference type="Proteomes" id="UP001070176">
    <property type="component" value="Unassembled WGS sequence"/>
</dbReference>
<name>A0ABT3Y1P7_9FLAO</name>
<keyword evidence="2" id="KW-1185">Reference proteome</keyword>
<gene>
    <name evidence="1" type="ORF">OEA66_06870</name>
</gene>
<dbReference type="EMBL" id="JAOVZV010000005">
    <property type="protein sequence ID" value="MCX8532072.1"/>
    <property type="molecule type" value="Genomic_DNA"/>
</dbReference>
<comment type="caution">
    <text evidence="1">The sequence shown here is derived from an EMBL/GenBank/DDBJ whole genome shotgun (WGS) entry which is preliminary data.</text>
</comment>
<accession>A0ABT3Y1P7</accession>
<evidence type="ECO:0000313" key="1">
    <source>
        <dbReference type="EMBL" id="MCX8532072.1"/>
    </source>
</evidence>
<dbReference type="PROSITE" id="PS51257">
    <property type="entry name" value="PROKAR_LIPOPROTEIN"/>
    <property type="match status" value="1"/>
</dbReference>
<reference evidence="1" key="1">
    <citation type="submission" date="2022-10" db="EMBL/GenBank/DDBJ databases">
        <title>Chryseobacterium sp. nov., a novel bacterial species.</title>
        <authorList>
            <person name="Cao Y."/>
        </authorList>
    </citation>
    <scope>NUCLEOTIDE SEQUENCE</scope>
    <source>
        <strain evidence="1">KC 927</strain>
    </source>
</reference>
<evidence type="ECO:0000313" key="2">
    <source>
        <dbReference type="Proteomes" id="UP001070176"/>
    </source>
</evidence>